<dbReference type="EMBL" id="CALNXJ010000027">
    <property type="protein sequence ID" value="CAH3133419.1"/>
    <property type="molecule type" value="Genomic_DNA"/>
</dbReference>
<keyword evidence="2" id="KW-1185">Reference proteome</keyword>
<evidence type="ECO:0000313" key="1">
    <source>
        <dbReference type="EMBL" id="CAH3133419.1"/>
    </source>
</evidence>
<proteinExistence type="predicted"/>
<accession>A0AAU9X1G1</accession>
<protein>
    <submittedName>
        <fullName evidence="1">Uncharacterized protein</fullName>
    </submittedName>
</protein>
<organism evidence="1 2">
    <name type="scientific">Pocillopora meandrina</name>
    <dbReference type="NCBI Taxonomy" id="46732"/>
    <lineage>
        <taxon>Eukaryota</taxon>
        <taxon>Metazoa</taxon>
        <taxon>Cnidaria</taxon>
        <taxon>Anthozoa</taxon>
        <taxon>Hexacorallia</taxon>
        <taxon>Scleractinia</taxon>
        <taxon>Astrocoeniina</taxon>
        <taxon>Pocilloporidae</taxon>
        <taxon>Pocillopora</taxon>
    </lineage>
</organism>
<comment type="caution">
    <text evidence="1">The sequence shown here is derived from an EMBL/GenBank/DDBJ whole genome shotgun (WGS) entry which is preliminary data.</text>
</comment>
<evidence type="ECO:0000313" key="2">
    <source>
        <dbReference type="Proteomes" id="UP001159428"/>
    </source>
</evidence>
<reference evidence="1 2" key="1">
    <citation type="submission" date="2022-05" db="EMBL/GenBank/DDBJ databases">
        <authorList>
            <consortium name="Genoscope - CEA"/>
            <person name="William W."/>
        </authorList>
    </citation>
    <scope>NUCLEOTIDE SEQUENCE [LARGE SCALE GENOMIC DNA]</scope>
</reference>
<name>A0AAU9X1G1_9CNID</name>
<sequence length="141" mass="15814">MHYLNEQLAINNTQHNRSIRYASYNSICLYHKRETEGGLSFAVSATRLWNNVPLNIRKSDSIKSLSLLLFVDAGVSADGSWSQRGWSACDGVVAVISIDTRCFLVELMCNLQPNGKKATGRLHFQNGLLELGYPPQRKLFP</sequence>
<dbReference type="Proteomes" id="UP001159428">
    <property type="component" value="Unassembled WGS sequence"/>
</dbReference>
<dbReference type="AlphaFoldDB" id="A0AAU9X1G1"/>
<gene>
    <name evidence="1" type="ORF">PMEA_00015063</name>
</gene>